<reference evidence="1 2" key="1">
    <citation type="submission" date="2019-08" db="EMBL/GenBank/DDBJ databases">
        <title>Bacillus genomes from the desert of Cuatro Cienegas, Coahuila.</title>
        <authorList>
            <person name="Olmedo-Alvarez G."/>
        </authorList>
    </citation>
    <scope>NUCLEOTIDE SEQUENCE [LARGE SCALE GENOMIC DNA]</scope>
    <source>
        <strain evidence="1 2">CH34_1T</strain>
    </source>
</reference>
<sequence>MITMDDQYRFEDFGFYCEPGNEDPATPDYENKTLFIPGKIGEWDFGAEVKGRPFSFPLKIMDRFYTNMQRNLNDFVAFLLDPYGKPRLIKIEFDYDPGKYCMAKLNGPVVPQRVDGEWVVNLNFKANDPLKYSNTENHEVHWDSTTVTFDDVYSINTVFVDDIHITFPQSVETTVTGYALIPTILVSGSGDNVILSANGKSLTLGNFSNATLEIRGKDFTILKDGEEEFIVGEFLYLQPGLNQITVSGSNLNFNLSIRVQDQYV</sequence>
<evidence type="ECO:0000313" key="1">
    <source>
        <dbReference type="EMBL" id="TYS14270.1"/>
    </source>
</evidence>
<dbReference type="Proteomes" id="UP000322267">
    <property type="component" value="Unassembled WGS sequence"/>
</dbReference>
<comment type="caution">
    <text evidence="1">The sequence shown here is derived from an EMBL/GenBank/DDBJ whole genome shotgun (WGS) entry which is preliminary data.</text>
</comment>
<evidence type="ECO:0000313" key="2">
    <source>
        <dbReference type="Proteomes" id="UP000322267"/>
    </source>
</evidence>
<dbReference type="RefSeq" id="WP_148941684.1">
    <property type="nucleotide sequence ID" value="NZ_VTEI01000014.1"/>
</dbReference>
<protein>
    <recommendedName>
        <fullName evidence="3">Phage tail protein</fullName>
    </recommendedName>
</protein>
<name>A0A5D4NJS4_9BACI</name>
<evidence type="ECO:0008006" key="3">
    <source>
        <dbReference type="Google" id="ProtNLM"/>
    </source>
</evidence>
<dbReference type="AlphaFoldDB" id="A0A5D4NJS4"/>
<gene>
    <name evidence="1" type="ORF">FZC78_19125</name>
</gene>
<dbReference type="Gene3D" id="2.40.30.200">
    <property type="match status" value="1"/>
</dbReference>
<organism evidence="1 2">
    <name type="scientific">Rossellomorea vietnamensis</name>
    <dbReference type="NCBI Taxonomy" id="218284"/>
    <lineage>
        <taxon>Bacteria</taxon>
        <taxon>Bacillati</taxon>
        <taxon>Bacillota</taxon>
        <taxon>Bacilli</taxon>
        <taxon>Bacillales</taxon>
        <taxon>Bacillaceae</taxon>
        <taxon>Rossellomorea</taxon>
    </lineage>
</organism>
<accession>A0A5D4NJS4</accession>
<dbReference type="EMBL" id="VTEI01000014">
    <property type="protein sequence ID" value="TYS14270.1"/>
    <property type="molecule type" value="Genomic_DNA"/>
</dbReference>
<proteinExistence type="predicted"/>
<dbReference type="OrthoDB" id="3078561at2"/>